<dbReference type="Proteomes" id="UP000175971">
    <property type="component" value="Unassembled WGS sequence"/>
</dbReference>
<dbReference type="PATRIC" id="fig|518642.7.peg.8240"/>
<gene>
    <name evidence="1" type="ORF">AN221_41855</name>
</gene>
<evidence type="ECO:0000313" key="1">
    <source>
        <dbReference type="EMBL" id="OEV14444.1"/>
    </source>
</evidence>
<keyword evidence="2" id="KW-1185">Reference proteome</keyword>
<proteinExistence type="predicted"/>
<sequence>MRIDVRVGAEADELRSLHQWLGADREIRRSSSLALQEQPPEPGHMGGLLDVIQLVTDNGWSAASFVVALAAWKRTRPQDPRIEIRQGDTVIVLTQGSDAEIERVIRALETSTEDEAPGT</sequence>
<dbReference type="RefSeq" id="WP_070205154.1">
    <property type="nucleotide sequence ID" value="NZ_LJGZ01000114.1"/>
</dbReference>
<dbReference type="EMBL" id="LJGZ01000114">
    <property type="protein sequence ID" value="OEV14444.1"/>
    <property type="molecule type" value="Genomic_DNA"/>
</dbReference>
<accession>A0A1E7LE82</accession>
<dbReference type="InterPro" id="IPR045428">
    <property type="entry name" value="EACC1"/>
</dbReference>
<protein>
    <submittedName>
        <fullName evidence="1">Uncharacterized protein</fullName>
    </submittedName>
</protein>
<name>A0A1E7LE82_9ACTN</name>
<dbReference type="Pfam" id="PF19953">
    <property type="entry name" value="EACC1"/>
    <property type="match status" value="1"/>
</dbReference>
<comment type="caution">
    <text evidence="1">The sequence shown here is derived from an EMBL/GenBank/DDBJ whole genome shotgun (WGS) entry which is preliminary data.</text>
</comment>
<dbReference type="AlphaFoldDB" id="A0A1E7LE82"/>
<reference evidence="1 2" key="1">
    <citation type="journal article" date="2016" name="Front. Microbiol.">
        <title>Comparative Genomics Analysis of Streptomyces Species Reveals Their Adaptation to the Marine Environment and Their Diversity at the Genomic Level.</title>
        <authorList>
            <person name="Tian X."/>
            <person name="Zhang Z."/>
            <person name="Yang T."/>
            <person name="Chen M."/>
            <person name="Li J."/>
            <person name="Chen F."/>
            <person name="Yang J."/>
            <person name="Li W."/>
            <person name="Zhang B."/>
            <person name="Zhang Z."/>
            <person name="Wu J."/>
            <person name="Zhang C."/>
            <person name="Long L."/>
            <person name="Xiao J."/>
        </authorList>
    </citation>
    <scope>NUCLEOTIDE SEQUENCE [LARGE SCALE GENOMIC DNA]</scope>
    <source>
        <strain evidence="1 2">SCSIO M10372</strain>
    </source>
</reference>
<evidence type="ECO:0000313" key="2">
    <source>
        <dbReference type="Proteomes" id="UP000175971"/>
    </source>
</evidence>
<organism evidence="1 2">
    <name type="scientific">Streptomyces nanshensis</name>
    <dbReference type="NCBI Taxonomy" id="518642"/>
    <lineage>
        <taxon>Bacteria</taxon>
        <taxon>Bacillati</taxon>
        <taxon>Actinomycetota</taxon>
        <taxon>Actinomycetes</taxon>
        <taxon>Kitasatosporales</taxon>
        <taxon>Streptomycetaceae</taxon>
        <taxon>Streptomyces</taxon>
    </lineage>
</organism>
<dbReference type="OrthoDB" id="3626734at2"/>